<evidence type="ECO:0000313" key="4">
    <source>
        <dbReference type="Proteomes" id="UP001574673"/>
    </source>
</evidence>
<proteinExistence type="predicted"/>
<dbReference type="EMBL" id="JBEUWX010000002">
    <property type="protein sequence ID" value="MFA9950454.1"/>
    <property type="molecule type" value="Genomic_DNA"/>
</dbReference>
<evidence type="ECO:0000313" key="3">
    <source>
        <dbReference type="EMBL" id="MFA9950454.1"/>
    </source>
</evidence>
<reference evidence="4" key="1">
    <citation type="submission" date="2024-06" db="EMBL/GenBank/DDBJ databases">
        <title>Radixoralia hellwigii gen. nov., sp nov., isolated from a root canal in the human oral cavity.</title>
        <authorList>
            <person name="Bartsch S."/>
            <person name="Wittmer A."/>
            <person name="Schulz A.-K."/>
            <person name="Neumann-Schaal M."/>
            <person name="Wolf J."/>
            <person name="Gronow S."/>
            <person name="Tennert C."/>
            <person name="Haecker G."/>
            <person name="Cieplik F."/>
            <person name="Al-Ahmad A."/>
        </authorList>
    </citation>
    <scope>NUCLEOTIDE SEQUENCE [LARGE SCALE GENOMIC DNA]</scope>
    <source>
        <strain evidence="4">Wk13</strain>
    </source>
</reference>
<keyword evidence="2" id="KW-1133">Transmembrane helix</keyword>
<dbReference type="SUPFAM" id="SSF54523">
    <property type="entry name" value="Pili subunits"/>
    <property type="match status" value="1"/>
</dbReference>
<keyword evidence="4" id="KW-1185">Reference proteome</keyword>
<dbReference type="Proteomes" id="UP001574673">
    <property type="component" value="Unassembled WGS sequence"/>
</dbReference>
<dbReference type="PROSITE" id="PS00409">
    <property type="entry name" value="PROKAR_NTER_METHYL"/>
    <property type="match status" value="1"/>
</dbReference>
<sequence length="169" mass="18231">MKISETMRAYISRLPARRRVSAGFTLLELMVVMLIIAILAAIAYPSYQESVRKGRRAEARAALAELIQQQERYMTQNNTYLAFSGGATGVPFKTFVGNSLGEATYTLSVEACTGRTIRECVLATATPTSRFKDPRVGSLSLTSTGVKTCTDSGGADIASGSADFKVCWP</sequence>
<dbReference type="PANTHER" id="PTHR30093">
    <property type="entry name" value="GENERAL SECRETION PATHWAY PROTEIN G"/>
    <property type="match status" value="1"/>
</dbReference>
<dbReference type="InterPro" id="IPR000983">
    <property type="entry name" value="Bac_GSPG_pilin"/>
</dbReference>
<dbReference type="PRINTS" id="PR00813">
    <property type="entry name" value="BCTERIALGSPG"/>
</dbReference>
<gene>
    <name evidence="3" type="ORF">ABCS64_09030</name>
</gene>
<dbReference type="InterPro" id="IPR031982">
    <property type="entry name" value="PilE-like"/>
</dbReference>
<name>A0ABV4UGA9_9RHOO</name>
<dbReference type="Pfam" id="PF16732">
    <property type="entry name" value="ComP_DUS"/>
    <property type="match status" value="1"/>
</dbReference>
<keyword evidence="1" id="KW-0488">Methylation</keyword>
<dbReference type="PANTHER" id="PTHR30093:SF47">
    <property type="entry name" value="TYPE IV PILUS NON-CORE MINOR PILIN PILE"/>
    <property type="match status" value="1"/>
</dbReference>
<comment type="caution">
    <text evidence="3">The sequence shown here is derived from an EMBL/GenBank/DDBJ whole genome shotgun (WGS) entry which is preliminary data.</text>
</comment>
<dbReference type="InterPro" id="IPR012902">
    <property type="entry name" value="N_methyl_site"/>
</dbReference>
<accession>A0ABV4UGA9</accession>
<feature type="transmembrane region" description="Helical" evidence="2">
    <location>
        <begin position="20"/>
        <end position="44"/>
    </location>
</feature>
<dbReference type="Pfam" id="PF07963">
    <property type="entry name" value="N_methyl"/>
    <property type="match status" value="1"/>
</dbReference>
<protein>
    <submittedName>
        <fullName evidence="3">Type IV pilin protein</fullName>
    </submittedName>
</protein>
<keyword evidence="2" id="KW-0812">Transmembrane</keyword>
<keyword evidence="2" id="KW-0472">Membrane</keyword>
<organism evidence="3 4">
    <name type="scientific">Dentiradicibacter hellwigii</name>
    <dbReference type="NCBI Taxonomy" id="3149053"/>
    <lineage>
        <taxon>Bacteria</taxon>
        <taxon>Pseudomonadati</taxon>
        <taxon>Pseudomonadota</taxon>
        <taxon>Betaproteobacteria</taxon>
        <taxon>Rhodocyclales</taxon>
        <taxon>Rhodocyclaceae</taxon>
        <taxon>Dentiradicibacter</taxon>
    </lineage>
</organism>
<dbReference type="NCBIfam" id="TIGR02532">
    <property type="entry name" value="IV_pilin_GFxxxE"/>
    <property type="match status" value="1"/>
</dbReference>
<dbReference type="Gene3D" id="3.30.700.10">
    <property type="entry name" value="Glycoprotein, Type 4 Pilin"/>
    <property type="match status" value="1"/>
</dbReference>
<dbReference type="InterPro" id="IPR045584">
    <property type="entry name" value="Pilin-like"/>
</dbReference>
<dbReference type="RefSeq" id="WP_418891511.1">
    <property type="nucleotide sequence ID" value="NZ_JBEUWX010000002.1"/>
</dbReference>
<evidence type="ECO:0000256" key="1">
    <source>
        <dbReference type="ARBA" id="ARBA00022481"/>
    </source>
</evidence>
<evidence type="ECO:0000256" key="2">
    <source>
        <dbReference type="SAM" id="Phobius"/>
    </source>
</evidence>